<accession>A0A8D8EV82</accession>
<sequence length="101" mass="10991">MVWRLPGRISRHNRPSSLGPGPFAMEATSTFLYLATGGQIGVGSCAADRGARLFFLKQFSPQFTPSHFALPVEEEQEGASDGIPSSDKIKLFAFLSLFFGH</sequence>
<organism evidence="1">
    <name type="scientific">Culex pipiens</name>
    <name type="common">House mosquito</name>
    <dbReference type="NCBI Taxonomy" id="7175"/>
    <lineage>
        <taxon>Eukaryota</taxon>
        <taxon>Metazoa</taxon>
        <taxon>Ecdysozoa</taxon>
        <taxon>Arthropoda</taxon>
        <taxon>Hexapoda</taxon>
        <taxon>Insecta</taxon>
        <taxon>Pterygota</taxon>
        <taxon>Neoptera</taxon>
        <taxon>Endopterygota</taxon>
        <taxon>Diptera</taxon>
        <taxon>Nematocera</taxon>
        <taxon>Culicoidea</taxon>
        <taxon>Culicidae</taxon>
        <taxon>Culicinae</taxon>
        <taxon>Culicini</taxon>
        <taxon>Culex</taxon>
        <taxon>Culex</taxon>
    </lineage>
</organism>
<dbReference type="EMBL" id="HBUE01282429">
    <property type="protein sequence ID" value="CAG6569804.1"/>
    <property type="molecule type" value="Transcribed_RNA"/>
</dbReference>
<protein>
    <submittedName>
        <fullName evidence="1">(northern house mosquito) hypothetical protein</fullName>
    </submittedName>
</protein>
<dbReference type="AlphaFoldDB" id="A0A8D8EV82"/>
<proteinExistence type="predicted"/>
<name>A0A8D8EV82_CULPI</name>
<reference evidence="1" key="1">
    <citation type="submission" date="2021-05" db="EMBL/GenBank/DDBJ databases">
        <authorList>
            <person name="Alioto T."/>
            <person name="Alioto T."/>
            <person name="Gomez Garrido J."/>
        </authorList>
    </citation>
    <scope>NUCLEOTIDE SEQUENCE</scope>
</reference>
<evidence type="ECO:0000313" key="1">
    <source>
        <dbReference type="EMBL" id="CAG6447403.1"/>
    </source>
</evidence>
<dbReference type="EMBL" id="HBUE01176915">
    <property type="protein sequence ID" value="CAG6518272.1"/>
    <property type="molecule type" value="Transcribed_RNA"/>
</dbReference>
<dbReference type="EMBL" id="HBUE01009019">
    <property type="protein sequence ID" value="CAG6447403.1"/>
    <property type="molecule type" value="Transcribed_RNA"/>
</dbReference>